<dbReference type="RefSeq" id="WP_141580463.1">
    <property type="nucleotide sequence ID" value="NZ_SPAZ01000022.1"/>
</dbReference>
<name>A0AAE8W753_9ACTN</name>
<dbReference type="CDD" id="cd15482">
    <property type="entry name" value="Sialidase_non-viral"/>
    <property type="match status" value="1"/>
</dbReference>
<dbReference type="PANTHER" id="PTHR35279:SF1">
    <property type="entry name" value="ARABINANASE_LEVANSUCRASE_INVERTASE"/>
    <property type="match status" value="1"/>
</dbReference>
<dbReference type="SUPFAM" id="SSF75005">
    <property type="entry name" value="Arabinanase/levansucrase/invertase"/>
    <property type="match status" value="1"/>
</dbReference>
<evidence type="ECO:0000313" key="1">
    <source>
        <dbReference type="EMBL" id="TQE39638.1"/>
    </source>
</evidence>
<evidence type="ECO:0008006" key="3">
    <source>
        <dbReference type="Google" id="ProtNLM"/>
    </source>
</evidence>
<sequence length="262" mass="28332">MPRQLPGRAPEPWYTGGRNQIRIYRSPQRGPVRLDDGHLVPMPAGTIDATGACLVSDGTKLRLWFSARAQDGPWQICQTVSYDGGCTWREPTLALAPDPAHGSTQGIHVLLPAVLRRRDGWWMWYAGHDGQHRRIHLARSDDGVTWQRHQLALGLGSTGSCDAYAADCPAVTELPGGGLLMVYGAGTSRSLAAAVSDDGLRWHKLGPVLHRGTADAPDTRYAFYPALLPTGHGTAELYYAGEDDTGRWQVMTAGSVDLVGLG</sequence>
<reference evidence="1 2" key="1">
    <citation type="submission" date="2019-03" db="EMBL/GenBank/DDBJ databases">
        <title>Comparative genomic analyses of the sweetpotato soil rot pathogen, Streptomyces ipomoeae.</title>
        <authorList>
            <person name="Ruschel Soares N."/>
            <person name="Badger J.H."/>
            <person name="Huguet-Tapia J.C."/>
            <person name="Clark C.A."/>
            <person name="Pettis G.S."/>
        </authorList>
    </citation>
    <scope>NUCLEOTIDE SEQUENCE [LARGE SCALE GENOMIC DNA]</scope>
    <source>
        <strain evidence="1 2">88-35</strain>
    </source>
</reference>
<organism evidence="1 2">
    <name type="scientific">Streptomyces ipomoeae</name>
    <dbReference type="NCBI Taxonomy" id="103232"/>
    <lineage>
        <taxon>Bacteria</taxon>
        <taxon>Bacillati</taxon>
        <taxon>Actinomycetota</taxon>
        <taxon>Actinomycetes</taxon>
        <taxon>Kitasatosporales</taxon>
        <taxon>Streptomycetaceae</taxon>
        <taxon>Streptomyces</taxon>
    </lineage>
</organism>
<dbReference type="EMBL" id="SPAZ01000022">
    <property type="protein sequence ID" value="TQE39638.1"/>
    <property type="molecule type" value="Genomic_DNA"/>
</dbReference>
<dbReference type="InterPro" id="IPR023296">
    <property type="entry name" value="Glyco_hydro_beta-prop_sf"/>
</dbReference>
<dbReference type="Proteomes" id="UP000318720">
    <property type="component" value="Unassembled WGS sequence"/>
</dbReference>
<evidence type="ECO:0000313" key="2">
    <source>
        <dbReference type="Proteomes" id="UP000318720"/>
    </source>
</evidence>
<dbReference type="AlphaFoldDB" id="A0AAE8W753"/>
<dbReference type="PANTHER" id="PTHR35279">
    <property type="match status" value="1"/>
</dbReference>
<dbReference type="Gene3D" id="2.115.10.20">
    <property type="entry name" value="Glycosyl hydrolase domain, family 43"/>
    <property type="match status" value="3"/>
</dbReference>
<accession>A0AAE8W753</accession>
<protein>
    <recommendedName>
        <fullName evidence="3">Exo-alpha-sialidase</fullName>
    </recommendedName>
</protein>
<gene>
    <name evidence="1" type="ORF">Sipo8835_01665</name>
</gene>
<comment type="caution">
    <text evidence="1">The sequence shown here is derived from an EMBL/GenBank/DDBJ whole genome shotgun (WGS) entry which is preliminary data.</text>
</comment>
<proteinExistence type="predicted"/>